<keyword evidence="1" id="KW-1133">Transmembrane helix</keyword>
<evidence type="ECO:0000256" key="1">
    <source>
        <dbReference type="SAM" id="Phobius"/>
    </source>
</evidence>
<dbReference type="AlphaFoldDB" id="A0A4Z1BM18"/>
<name>A0A4Z1BM18_9GAMM</name>
<evidence type="ECO:0000313" key="3">
    <source>
        <dbReference type="Proteomes" id="UP000298325"/>
    </source>
</evidence>
<keyword evidence="1" id="KW-0472">Membrane</keyword>
<organism evidence="2 3">
    <name type="scientific">Marinobacter confluentis</name>
    <dbReference type="NCBI Taxonomy" id="1697557"/>
    <lineage>
        <taxon>Bacteria</taxon>
        <taxon>Pseudomonadati</taxon>
        <taxon>Pseudomonadota</taxon>
        <taxon>Gammaproteobacteria</taxon>
        <taxon>Pseudomonadales</taxon>
        <taxon>Marinobacteraceae</taxon>
        <taxon>Marinobacter</taxon>
    </lineage>
</organism>
<protein>
    <submittedName>
        <fullName evidence="2">Uncharacterized protein</fullName>
    </submittedName>
</protein>
<evidence type="ECO:0000313" key="2">
    <source>
        <dbReference type="EMBL" id="TGN38273.1"/>
    </source>
</evidence>
<keyword evidence="3" id="KW-1185">Reference proteome</keyword>
<accession>A0A4Z1BM18</accession>
<feature type="transmembrane region" description="Helical" evidence="1">
    <location>
        <begin position="12"/>
        <end position="32"/>
    </location>
</feature>
<proteinExistence type="predicted"/>
<dbReference type="RefSeq" id="WP_135804401.1">
    <property type="nucleotide sequence ID" value="NZ_SRPF01000006.1"/>
</dbReference>
<reference evidence="2 3" key="1">
    <citation type="submission" date="2019-04" db="EMBL/GenBank/DDBJ databases">
        <authorList>
            <person name="Park S."/>
            <person name="Yoon J.-H."/>
        </authorList>
    </citation>
    <scope>NUCLEOTIDE SEQUENCE [LARGE SCALE GENOMIC DNA]</scope>
    <source>
        <strain evidence="2 3">HJM-18</strain>
    </source>
</reference>
<gene>
    <name evidence="2" type="ORF">E5Q11_15695</name>
</gene>
<dbReference type="Proteomes" id="UP000298325">
    <property type="component" value="Unassembled WGS sequence"/>
</dbReference>
<sequence>MISTDDSDKKNKLIFLALMLVAATIFFVFVWVGNGKGDQTASSNSGGAERVVQCLYEKGEPFLGAIKNTVYDAKRGCHAMTYWIPKSFDHDLVPSYGKTRQSLSVTLPQESDISKQLYEIHGVQGDVRAQIWPLDFDKQLNEKREFSKARGYLDLSEKDERFLVRSTGDESKTYYSIQREYPFFLNCTMRNKGSDNPPEFLFCKVWTSTCNRMVLIYATFGEPFQNLKKVDAIHQDLVRPLFDVCD</sequence>
<keyword evidence="1" id="KW-0812">Transmembrane</keyword>
<dbReference type="EMBL" id="SRPF01000006">
    <property type="protein sequence ID" value="TGN38273.1"/>
    <property type="molecule type" value="Genomic_DNA"/>
</dbReference>
<comment type="caution">
    <text evidence="2">The sequence shown here is derived from an EMBL/GenBank/DDBJ whole genome shotgun (WGS) entry which is preliminary data.</text>
</comment>